<organism evidence="1 2">
    <name type="scientific">Arctium lappa</name>
    <name type="common">Greater burdock</name>
    <name type="synonym">Lappa major</name>
    <dbReference type="NCBI Taxonomy" id="4217"/>
    <lineage>
        <taxon>Eukaryota</taxon>
        <taxon>Viridiplantae</taxon>
        <taxon>Streptophyta</taxon>
        <taxon>Embryophyta</taxon>
        <taxon>Tracheophyta</taxon>
        <taxon>Spermatophyta</taxon>
        <taxon>Magnoliopsida</taxon>
        <taxon>eudicotyledons</taxon>
        <taxon>Gunneridae</taxon>
        <taxon>Pentapetalae</taxon>
        <taxon>asterids</taxon>
        <taxon>campanulids</taxon>
        <taxon>Asterales</taxon>
        <taxon>Asteraceae</taxon>
        <taxon>Carduoideae</taxon>
        <taxon>Cardueae</taxon>
        <taxon>Arctiinae</taxon>
        <taxon>Arctium</taxon>
    </lineage>
</organism>
<name>A0ACB9FFT6_ARCLA</name>
<reference evidence="2" key="1">
    <citation type="journal article" date="2022" name="Mol. Ecol. Resour.">
        <title>The genomes of chicory, endive, great burdock and yacon provide insights into Asteraceae palaeo-polyploidization history and plant inulin production.</title>
        <authorList>
            <person name="Fan W."/>
            <person name="Wang S."/>
            <person name="Wang H."/>
            <person name="Wang A."/>
            <person name="Jiang F."/>
            <person name="Liu H."/>
            <person name="Zhao H."/>
            <person name="Xu D."/>
            <person name="Zhang Y."/>
        </authorList>
    </citation>
    <scope>NUCLEOTIDE SEQUENCE [LARGE SCALE GENOMIC DNA]</scope>
    <source>
        <strain evidence="2">cv. Niubang</strain>
    </source>
</reference>
<keyword evidence="2" id="KW-1185">Reference proteome</keyword>
<gene>
    <name evidence="1" type="ORF">L6452_00828</name>
</gene>
<evidence type="ECO:0000313" key="2">
    <source>
        <dbReference type="Proteomes" id="UP001055879"/>
    </source>
</evidence>
<proteinExistence type="predicted"/>
<protein>
    <submittedName>
        <fullName evidence="1">Uncharacterized protein</fullName>
    </submittedName>
</protein>
<dbReference type="EMBL" id="CM042047">
    <property type="protein sequence ID" value="KAI3769715.1"/>
    <property type="molecule type" value="Genomic_DNA"/>
</dbReference>
<reference evidence="1 2" key="2">
    <citation type="journal article" date="2022" name="Mol. Ecol. Resour.">
        <title>The genomes of chicory, endive, great burdock and yacon provide insights into Asteraceae paleo-polyploidization history and plant inulin production.</title>
        <authorList>
            <person name="Fan W."/>
            <person name="Wang S."/>
            <person name="Wang H."/>
            <person name="Wang A."/>
            <person name="Jiang F."/>
            <person name="Liu H."/>
            <person name="Zhao H."/>
            <person name="Xu D."/>
            <person name="Zhang Y."/>
        </authorList>
    </citation>
    <scope>NUCLEOTIDE SEQUENCE [LARGE SCALE GENOMIC DNA]</scope>
    <source>
        <strain evidence="2">cv. Niubang</strain>
    </source>
</reference>
<sequence length="98" mass="10628">MEEPHHAPNFSRNLFLLDLNLAGKGICRKNCTRTLIVPETSHEKLFGNGDVGIAGGSVLEAALAGVVRESPTKTVIVKRELTFMSPSSACRYVNVCRS</sequence>
<evidence type="ECO:0000313" key="1">
    <source>
        <dbReference type="EMBL" id="KAI3769715.1"/>
    </source>
</evidence>
<dbReference type="Proteomes" id="UP001055879">
    <property type="component" value="Linkage Group LG01"/>
</dbReference>
<accession>A0ACB9FFT6</accession>
<comment type="caution">
    <text evidence="1">The sequence shown here is derived from an EMBL/GenBank/DDBJ whole genome shotgun (WGS) entry which is preliminary data.</text>
</comment>